<dbReference type="Proteomes" id="UP000195208">
    <property type="component" value="Unassembled WGS sequence"/>
</dbReference>
<feature type="domain" description="Firmicutes EssC N-terminal" evidence="2">
    <location>
        <begin position="3"/>
        <end position="102"/>
    </location>
</feature>
<dbReference type="InterPro" id="IPR022206">
    <property type="entry name" value="Firmicutes_EssC_N"/>
</dbReference>
<comment type="caution">
    <text evidence="3">The sequence shown here is derived from an EMBL/GenBank/DDBJ whole genome shotgun (WGS) entry which is preliminary data.</text>
</comment>
<accession>A0ABX3Z4T2</accession>
<evidence type="ECO:0000259" key="2">
    <source>
        <dbReference type="Pfam" id="PF12538"/>
    </source>
</evidence>
<evidence type="ECO:0000313" key="3">
    <source>
        <dbReference type="EMBL" id="OTW31423.1"/>
    </source>
</evidence>
<protein>
    <recommendedName>
        <fullName evidence="2">Firmicutes EssC N-terminal domain-containing protein</fullName>
    </recommendedName>
</protein>
<dbReference type="EMBL" id="NEFX01000010">
    <property type="protein sequence ID" value="OTW31423.1"/>
    <property type="molecule type" value="Genomic_DNA"/>
</dbReference>
<gene>
    <name evidence="3" type="ORF">B9M88_05730</name>
</gene>
<feature type="transmembrane region" description="Helical" evidence="1">
    <location>
        <begin position="226"/>
        <end position="246"/>
    </location>
</feature>
<name>A0ABX3Z4T2_9STAP</name>
<keyword evidence="1" id="KW-0812">Transmembrane</keyword>
<evidence type="ECO:0000256" key="1">
    <source>
        <dbReference type="SAM" id="Phobius"/>
    </source>
</evidence>
<dbReference type="Gene3D" id="2.60.200.20">
    <property type="match status" value="2"/>
</dbReference>
<sequence>MNKLMIHYDNQLKCLNLQSRKTYIINGQEDGSISFKGLRSDITITQTHSGTWYVDDYPLQSQTSINGVDITWFTENNFHAFYLKSAPVMTLGPNQYDDVNIPALKNTLIVKGLEDYKTTQSLQFIYDADSPVFINYEIQQRGTYHLHIGDHFYLEGMMIELREEGFYLITQHQLNSQLVRMNAVKPSAAKEHYHDYQRSPRMIHREPKEPIKIEKPPQPVQKNNSAIWRSIIPPLVMIALTVVIFLVRPIGIYIIMMIGMCLVTITFGITSYFSDRKR</sequence>
<proteinExistence type="predicted"/>
<dbReference type="SUPFAM" id="SSF49879">
    <property type="entry name" value="SMAD/FHA domain"/>
    <property type="match status" value="2"/>
</dbReference>
<keyword evidence="4" id="KW-1185">Reference proteome</keyword>
<dbReference type="InterPro" id="IPR008984">
    <property type="entry name" value="SMAD_FHA_dom_sf"/>
</dbReference>
<reference evidence="3 4" key="1">
    <citation type="submission" date="2017-04" db="EMBL/GenBank/DDBJ databases">
        <title>Staphylococcus agnetis, a potential pathogen in the broiler production.</title>
        <authorList>
            <person name="Poulsen L."/>
        </authorList>
    </citation>
    <scope>NUCLEOTIDE SEQUENCE [LARGE SCALE GENOMIC DNA]</scope>
    <source>
        <strain evidence="3 4">723_310714_2_2_spleen</strain>
    </source>
</reference>
<evidence type="ECO:0000313" key="4">
    <source>
        <dbReference type="Proteomes" id="UP000195208"/>
    </source>
</evidence>
<feature type="transmembrane region" description="Helical" evidence="1">
    <location>
        <begin position="252"/>
        <end position="273"/>
    </location>
</feature>
<keyword evidence="1" id="KW-0472">Membrane</keyword>
<organism evidence="3 4">
    <name type="scientific">Staphylococcus agnetis</name>
    <dbReference type="NCBI Taxonomy" id="985762"/>
    <lineage>
        <taxon>Bacteria</taxon>
        <taxon>Bacillati</taxon>
        <taxon>Bacillota</taxon>
        <taxon>Bacilli</taxon>
        <taxon>Bacillales</taxon>
        <taxon>Staphylococcaceae</taxon>
        <taxon>Staphylococcus</taxon>
    </lineage>
</organism>
<keyword evidence="1" id="KW-1133">Transmembrane helix</keyword>
<dbReference type="Pfam" id="PF12538">
    <property type="entry name" value="FtsK_SpoIIIE_N"/>
    <property type="match status" value="1"/>
</dbReference>